<feature type="domain" description="Mechanosensitive ion channel MscS C-terminal" evidence="10">
    <location>
        <begin position="199"/>
        <end position="282"/>
    </location>
</feature>
<evidence type="ECO:0000259" key="10">
    <source>
        <dbReference type="Pfam" id="PF21082"/>
    </source>
</evidence>
<comment type="caution">
    <text evidence="11">The sequence shown here is derived from an EMBL/GenBank/DDBJ whole genome shotgun (WGS) entry which is preliminary data.</text>
</comment>
<dbReference type="Pfam" id="PF21082">
    <property type="entry name" value="MS_channel_3rd"/>
    <property type="match status" value="1"/>
</dbReference>
<evidence type="ECO:0000256" key="2">
    <source>
        <dbReference type="ARBA" id="ARBA00008017"/>
    </source>
</evidence>
<dbReference type="EMBL" id="BMXF01000001">
    <property type="protein sequence ID" value="GHB57962.1"/>
    <property type="molecule type" value="Genomic_DNA"/>
</dbReference>
<dbReference type="InterPro" id="IPR023408">
    <property type="entry name" value="MscS_beta-dom_sf"/>
</dbReference>
<feature type="compositionally biased region" description="Basic and acidic residues" evidence="7">
    <location>
        <begin position="327"/>
        <end position="336"/>
    </location>
</feature>
<dbReference type="Pfam" id="PF00924">
    <property type="entry name" value="MS_channel_2nd"/>
    <property type="match status" value="1"/>
</dbReference>
<feature type="domain" description="Mechanosensitive ion channel MscS" evidence="9">
    <location>
        <begin position="125"/>
        <end position="187"/>
    </location>
</feature>
<dbReference type="AlphaFoldDB" id="A0A8J3D628"/>
<evidence type="ECO:0000313" key="11">
    <source>
        <dbReference type="EMBL" id="GHB57962.1"/>
    </source>
</evidence>
<dbReference type="SUPFAM" id="SSF82861">
    <property type="entry name" value="Mechanosensitive channel protein MscS (YggB), transmembrane region"/>
    <property type="match status" value="1"/>
</dbReference>
<comment type="subcellular location">
    <subcellularLocation>
        <location evidence="1">Cell membrane</location>
        <topology evidence="1">Multi-pass membrane protein</topology>
    </subcellularLocation>
</comment>
<evidence type="ECO:0000256" key="1">
    <source>
        <dbReference type="ARBA" id="ARBA00004651"/>
    </source>
</evidence>
<keyword evidence="12" id="KW-1185">Reference proteome</keyword>
<dbReference type="GO" id="GO:0008381">
    <property type="term" value="F:mechanosensitive monoatomic ion channel activity"/>
    <property type="evidence" value="ECO:0007669"/>
    <property type="project" value="InterPro"/>
</dbReference>
<dbReference type="InterPro" id="IPR011066">
    <property type="entry name" value="MscS_channel_C_sf"/>
</dbReference>
<sequence length="353" mass="39838">MLLQTDSSSIKDLPQQIDTNFGMAIERVDNWIDGFIRLLPNLVVAIVVIAIFYGLGYLARKIIRQRTSRKQRDNLGDVLGGFVRWIIIILGFLLGATIVIPSLKPGDLIAGLGISSVAIGFAFKDILQNWLAGLLILFRQPFENGDQIEINDYEGTVERIETRATIIKTYDGQRVVIPNSDIYTNSVLVKTAHEKRRSEYDVGIGYGDGIEEACEVIRKTVDAIPEVETDPGVEAFPWDLAASWVSIRVRWWTHSRRADVVHTRAKVIKAIKDALDEARIDMPYNTEVHLFHDQTEATEGNRSKQREGWPAPKEGSTQPRWKAQLKARKEDNESRSDVSNAADQEKASKNERR</sequence>
<dbReference type="InterPro" id="IPR049278">
    <property type="entry name" value="MS_channel_C"/>
</dbReference>
<comment type="similarity">
    <text evidence="2">Belongs to the MscS (TC 1.A.23) family.</text>
</comment>
<proteinExistence type="inferred from homology"/>
<dbReference type="RefSeq" id="WP_189563165.1">
    <property type="nucleotide sequence ID" value="NZ_BMXF01000001.1"/>
</dbReference>
<dbReference type="Gene3D" id="2.30.30.60">
    <property type="match status" value="1"/>
</dbReference>
<name>A0A8J3D628_9BACT</name>
<keyword evidence="5 8" id="KW-1133">Transmembrane helix</keyword>
<keyword evidence="6 8" id="KW-0472">Membrane</keyword>
<feature type="transmembrane region" description="Helical" evidence="8">
    <location>
        <begin position="78"/>
        <end position="102"/>
    </location>
</feature>
<dbReference type="Proteomes" id="UP000598271">
    <property type="component" value="Unassembled WGS sequence"/>
</dbReference>
<organism evidence="11 12">
    <name type="scientific">Persicitalea jodogahamensis</name>
    <dbReference type="NCBI Taxonomy" id="402147"/>
    <lineage>
        <taxon>Bacteria</taxon>
        <taxon>Pseudomonadati</taxon>
        <taxon>Bacteroidota</taxon>
        <taxon>Cytophagia</taxon>
        <taxon>Cytophagales</taxon>
        <taxon>Spirosomataceae</taxon>
        <taxon>Persicitalea</taxon>
    </lineage>
</organism>
<dbReference type="SUPFAM" id="SSF82689">
    <property type="entry name" value="Mechanosensitive channel protein MscS (YggB), C-terminal domain"/>
    <property type="match status" value="1"/>
</dbReference>
<feature type="compositionally biased region" description="Basic and acidic residues" evidence="7">
    <location>
        <begin position="343"/>
        <end position="353"/>
    </location>
</feature>
<evidence type="ECO:0000256" key="4">
    <source>
        <dbReference type="ARBA" id="ARBA00022692"/>
    </source>
</evidence>
<dbReference type="Gene3D" id="1.10.287.1260">
    <property type="match status" value="1"/>
</dbReference>
<keyword evidence="3" id="KW-1003">Cell membrane</keyword>
<dbReference type="InterPro" id="IPR006685">
    <property type="entry name" value="MscS_channel_2nd"/>
</dbReference>
<dbReference type="InterPro" id="IPR010920">
    <property type="entry name" value="LSM_dom_sf"/>
</dbReference>
<evidence type="ECO:0008006" key="13">
    <source>
        <dbReference type="Google" id="ProtNLM"/>
    </source>
</evidence>
<evidence type="ECO:0000256" key="5">
    <source>
        <dbReference type="ARBA" id="ARBA00022989"/>
    </source>
</evidence>
<dbReference type="PANTHER" id="PTHR30221:SF1">
    <property type="entry name" value="SMALL-CONDUCTANCE MECHANOSENSITIVE CHANNEL"/>
    <property type="match status" value="1"/>
</dbReference>
<feature type="transmembrane region" description="Helical" evidence="8">
    <location>
        <begin position="38"/>
        <end position="58"/>
    </location>
</feature>
<evidence type="ECO:0000259" key="9">
    <source>
        <dbReference type="Pfam" id="PF00924"/>
    </source>
</evidence>
<protein>
    <recommendedName>
        <fullName evidence="13">Small-conductance mechanosensitive channel</fullName>
    </recommendedName>
</protein>
<dbReference type="Gene3D" id="3.30.70.100">
    <property type="match status" value="1"/>
</dbReference>
<dbReference type="PANTHER" id="PTHR30221">
    <property type="entry name" value="SMALL-CONDUCTANCE MECHANOSENSITIVE CHANNEL"/>
    <property type="match status" value="1"/>
</dbReference>
<feature type="region of interest" description="Disordered" evidence="7">
    <location>
        <begin position="291"/>
        <end position="353"/>
    </location>
</feature>
<gene>
    <name evidence="11" type="ORF">GCM10007390_09260</name>
</gene>
<dbReference type="InterPro" id="IPR045275">
    <property type="entry name" value="MscS_archaea/bacteria_type"/>
</dbReference>
<evidence type="ECO:0000256" key="8">
    <source>
        <dbReference type="SAM" id="Phobius"/>
    </source>
</evidence>
<evidence type="ECO:0000313" key="12">
    <source>
        <dbReference type="Proteomes" id="UP000598271"/>
    </source>
</evidence>
<accession>A0A8J3D628</accession>
<dbReference type="InterPro" id="IPR011014">
    <property type="entry name" value="MscS_channel_TM-2"/>
</dbReference>
<keyword evidence="4 8" id="KW-0812">Transmembrane</keyword>
<evidence type="ECO:0000256" key="6">
    <source>
        <dbReference type="ARBA" id="ARBA00023136"/>
    </source>
</evidence>
<evidence type="ECO:0000256" key="7">
    <source>
        <dbReference type="SAM" id="MobiDB-lite"/>
    </source>
</evidence>
<dbReference type="GO" id="GO:0005886">
    <property type="term" value="C:plasma membrane"/>
    <property type="evidence" value="ECO:0007669"/>
    <property type="project" value="UniProtKB-SubCell"/>
</dbReference>
<evidence type="ECO:0000256" key="3">
    <source>
        <dbReference type="ARBA" id="ARBA00022475"/>
    </source>
</evidence>
<feature type="compositionally biased region" description="Basic and acidic residues" evidence="7">
    <location>
        <begin position="291"/>
        <end position="307"/>
    </location>
</feature>
<reference evidence="11 12" key="1">
    <citation type="journal article" date="2014" name="Int. J. Syst. Evol. Microbiol.">
        <title>Complete genome sequence of Corynebacterium casei LMG S-19264T (=DSM 44701T), isolated from a smear-ripened cheese.</title>
        <authorList>
            <consortium name="US DOE Joint Genome Institute (JGI-PGF)"/>
            <person name="Walter F."/>
            <person name="Albersmeier A."/>
            <person name="Kalinowski J."/>
            <person name="Ruckert C."/>
        </authorList>
    </citation>
    <scope>NUCLEOTIDE SEQUENCE [LARGE SCALE GENOMIC DNA]</scope>
    <source>
        <strain evidence="11 12">KCTC 12866</strain>
    </source>
</reference>
<dbReference type="SUPFAM" id="SSF50182">
    <property type="entry name" value="Sm-like ribonucleoproteins"/>
    <property type="match status" value="1"/>
</dbReference>